<comment type="caution">
    <text evidence="1">The sequence shown here is derived from an EMBL/GenBank/DDBJ whole genome shotgun (WGS) entry which is preliminary data.</text>
</comment>
<keyword evidence="2" id="KW-1185">Reference proteome</keyword>
<proteinExistence type="predicted"/>
<dbReference type="AlphaFoldDB" id="A0A2A4G2D3"/>
<accession>A0A2A4G2D3</accession>
<name>A0A2A4G2D3_9FLAO</name>
<sequence length="140" mass="15687">MTACPSQKTVLNMQNDSTRPQLLTKLVCDQYGGPSDAQILIIEEESALKTFFTGVNKMRKPGIGIPNVDFSKEMIVVQCNGEKNGPAQVSLEVDEMNADEIILVQKERKTEAMGVTVMTQSFCVYKMPKTKRQIRFEKLP</sequence>
<gene>
    <name evidence="1" type="ORF">B7P33_18330</name>
</gene>
<reference evidence="1 2" key="1">
    <citation type="submission" date="2017-04" db="EMBL/GenBank/DDBJ databases">
        <title>A new member of the family Flavobacteriaceae isolated from ascidians.</title>
        <authorList>
            <person name="Chen L."/>
        </authorList>
    </citation>
    <scope>NUCLEOTIDE SEQUENCE [LARGE SCALE GENOMIC DNA]</scope>
    <source>
        <strain evidence="1 2">HQA918</strain>
    </source>
</reference>
<evidence type="ECO:0008006" key="3">
    <source>
        <dbReference type="Google" id="ProtNLM"/>
    </source>
</evidence>
<evidence type="ECO:0000313" key="1">
    <source>
        <dbReference type="EMBL" id="PCE62591.1"/>
    </source>
</evidence>
<organism evidence="1 2">
    <name type="scientific">Sediminicola luteus</name>
    <dbReference type="NCBI Taxonomy" id="319238"/>
    <lineage>
        <taxon>Bacteria</taxon>
        <taxon>Pseudomonadati</taxon>
        <taxon>Bacteroidota</taxon>
        <taxon>Flavobacteriia</taxon>
        <taxon>Flavobacteriales</taxon>
        <taxon>Flavobacteriaceae</taxon>
        <taxon>Sediminicola</taxon>
    </lineage>
</organism>
<dbReference type="EMBL" id="NBWU01000008">
    <property type="protein sequence ID" value="PCE62591.1"/>
    <property type="molecule type" value="Genomic_DNA"/>
</dbReference>
<evidence type="ECO:0000313" key="2">
    <source>
        <dbReference type="Proteomes" id="UP000219559"/>
    </source>
</evidence>
<dbReference type="Proteomes" id="UP000219559">
    <property type="component" value="Unassembled WGS sequence"/>
</dbReference>
<protein>
    <recommendedName>
        <fullName evidence="3">PrcB C-terminal domain-containing protein</fullName>
    </recommendedName>
</protein>